<feature type="domain" description="DSBA-like thioredoxin" evidence="3">
    <location>
        <begin position="2"/>
        <end position="186"/>
    </location>
</feature>
<dbReference type="KEGG" id="rgu:A4W93_21245"/>
<dbReference type="PANTHER" id="PTHR42943">
    <property type="entry name" value="GLUTATHIONE S-TRANSFERASE KAPPA"/>
    <property type="match status" value="1"/>
</dbReference>
<dbReference type="STRING" id="946333.A4W93_21245"/>
<evidence type="ECO:0000259" key="3">
    <source>
        <dbReference type="Pfam" id="PF01323"/>
    </source>
</evidence>
<dbReference type="GO" id="GO:0018845">
    <property type="term" value="F:2-hydroxychromene-2-carboxylate isomerase activity"/>
    <property type="evidence" value="ECO:0007669"/>
    <property type="project" value="UniProtKB-UniRule"/>
</dbReference>
<comment type="catalytic activity">
    <reaction evidence="1">
        <text>2-hydroxychromene-2-carboxylate = (3E)-4-(2-hydroxyphenyl)-2-oxobut-3-enoate</text>
        <dbReference type="Rhea" id="RHEA:27401"/>
        <dbReference type="ChEBI" id="CHEBI:59350"/>
        <dbReference type="ChEBI" id="CHEBI:59353"/>
        <dbReference type="EC" id="5.99.1.4"/>
    </reaction>
</comment>
<comment type="similarity">
    <text evidence="1">Belongs to the GST superfamily. NadH family.</text>
</comment>
<keyword evidence="1 4" id="KW-0413">Isomerase</keyword>
<dbReference type="InterPro" id="IPR001853">
    <property type="entry name" value="DSBA-like_thioredoxin_dom"/>
</dbReference>
<feature type="active site" description="Nucleophile" evidence="2">
    <location>
        <position position="3"/>
    </location>
</feature>
<proteinExistence type="inferred from homology"/>
<dbReference type="GO" id="GO:0004364">
    <property type="term" value="F:glutathione transferase activity"/>
    <property type="evidence" value="ECO:0007669"/>
    <property type="project" value="TreeGrafter"/>
</dbReference>
<gene>
    <name evidence="4" type="ORF">A4W93_21245</name>
</gene>
<organism evidence="4 5">
    <name type="scientific">Piscinibacter gummiphilus</name>
    <dbReference type="NCBI Taxonomy" id="946333"/>
    <lineage>
        <taxon>Bacteria</taxon>
        <taxon>Pseudomonadati</taxon>
        <taxon>Pseudomonadota</taxon>
        <taxon>Betaproteobacteria</taxon>
        <taxon>Burkholderiales</taxon>
        <taxon>Sphaerotilaceae</taxon>
        <taxon>Piscinibacter</taxon>
    </lineage>
</organism>
<dbReference type="CDD" id="cd03022">
    <property type="entry name" value="DsbA_HCCA_Iso"/>
    <property type="match status" value="1"/>
</dbReference>
<evidence type="ECO:0000313" key="4">
    <source>
        <dbReference type="EMBL" id="ARN23996.1"/>
    </source>
</evidence>
<dbReference type="Proteomes" id="UP000193427">
    <property type="component" value="Chromosome"/>
</dbReference>
<sequence length="193" mass="21641">MNSDWAYLGADRLEALAARHGLSIRHRPVDLPDVYARTGGVLLGRRAPERQAYRITELKRWCRKLGLHVNPLPAHMCPNADLASRVVIAADRAGQPVARLYRAILHAEWCDDQDISDERTLLDVCESLGLDGRELLAAAQAPDIEALYRRYTDEAVAAGVFGSPSYVFEGELFWGQDRLEMLEEAVARRTARM</sequence>
<dbReference type="SUPFAM" id="SSF52833">
    <property type="entry name" value="Thioredoxin-like"/>
    <property type="match status" value="1"/>
</dbReference>
<dbReference type="Pfam" id="PF01323">
    <property type="entry name" value="DSBA"/>
    <property type="match status" value="1"/>
</dbReference>
<dbReference type="InterPro" id="IPR036249">
    <property type="entry name" value="Thioredoxin-like_sf"/>
</dbReference>
<dbReference type="GO" id="GO:1901170">
    <property type="term" value="P:naphthalene catabolic process"/>
    <property type="evidence" value="ECO:0007669"/>
    <property type="project" value="InterPro"/>
</dbReference>
<accession>A0A1W6LID4</accession>
<dbReference type="GO" id="GO:0006749">
    <property type="term" value="P:glutathione metabolic process"/>
    <property type="evidence" value="ECO:0007669"/>
    <property type="project" value="TreeGrafter"/>
</dbReference>
<dbReference type="InterPro" id="IPR044087">
    <property type="entry name" value="NahD-like"/>
</dbReference>
<dbReference type="PANTHER" id="PTHR42943:SF13">
    <property type="entry name" value="GLUTATHIONE S-TRANSFERASE KAPPA-RELATED"/>
    <property type="match status" value="1"/>
</dbReference>
<dbReference type="AlphaFoldDB" id="A0A1W6LID4"/>
<evidence type="ECO:0000256" key="1">
    <source>
        <dbReference type="PIRNR" id="PIRNR006386"/>
    </source>
</evidence>
<protein>
    <recommendedName>
        <fullName evidence="1">2-hydroxychromene-2-carboxylate isomerase</fullName>
        <ecNumber evidence="1">5.99.1.4</ecNumber>
    </recommendedName>
</protein>
<dbReference type="PIRSF" id="PIRSF006386">
    <property type="entry name" value="HCCAis_GSTk"/>
    <property type="match status" value="1"/>
</dbReference>
<keyword evidence="5" id="KW-1185">Reference proteome</keyword>
<dbReference type="EC" id="5.99.1.4" evidence="1"/>
<dbReference type="InterPro" id="IPR051924">
    <property type="entry name" value="GST_Kappa/NadH"/>
</dbReference>
<dbReference type="GO" id="GO:0004602">
    <property type="term" value="F:glutathione peroxidase activity"/>
    <property type="evidence" value="ECO:0007669"/>
    <property type="project" value="TreeGrafter"/>
</dbReference>
<dbReference type="Gene3D" id="3.40.30.10">
    <property type="entry name" value="Glutaredoxin"/>
    <property type="match status" value="1"/>
</dbReference>
<reference evidence="4 5" key="1">
    <citation type="submission" date="2016-04" db="EMBL/GenBank/DDBJ databases">
        <title>Complete genome sequence of natural rubber-degrading, novel Gram-negative bacterium, Rhizobacter gummiphilus strain NS21.</title>
        <authorList>
            <person name="Tabata M."/>
            <person name="Kasai D."/>
            <person name="Fukuda M."/>
        </authorList>
    </citation>
    <scope>NUCLEOTIDE SEQUENCE [LARGE SCALE GENOMIC DNA]</scope>
    <source>
        <strain evidence="4 5">NS21</strain>
    </source>
</reference>
<name>A0A1W6LID4_9BURK</name>
<dbReference type="EMBL" id="CP015118">
    <property type="protein sequence ID" value="ARN23996.1"/>
    <property type="molecule type" value="Genomic_DNA"/>
</dbReference>
<evidence type="ECO:0000256" key="2">
    <source>
        <dbReference type="PIRSR" id="PIRSR006386-1"/>
    </source>
</evidence>
<dbReference type="InterPro" id="IPR014440">
    <property type="entry name" value="HCCAis_GSTk"/>
</dbReference>
<evidence type="ECO:0000313" key="5">
    <source>
        <dbReference type="Proteomes" id="UP000193427"/>
    </source>
</evidence>